<dbReference type="PANTHER" id="PTHR23020">
    <property type="entry name" value="UNCHARACTERIZED NUCLEAR HORMONE RECEPTOR-RELATED"/>
    <property type="match status" value="1"/>
</dbReference>
<dbReference type="InterPro" id="IPR052961">
    <property type="entry name" value="Oxido-Kinase-like_Enzymes"/>
</dbReference>
<protein>
    <submittedName>
        <fullName evidence="2">Aminoglycoside phosphotransferase family protein</fullName>
    </submittedName>
</protein>
<sequence>MSRPVGHGALADTLRLELSWAPSGSGPASVVAKLPSLDATAAATAASLGAYEREVRFYAELAPRSSIRLPRSFGSLDAADGGPPILLLEDLTGRYHTGDQLADLPLPVLRRARRQLVLLQAPFWEDLDTAGLPWLHRRLGVPIPHILDRMERSWFQAGQSIACSLATEERRCIDRFVRAAGEWASRLGGPRSLVHHDFRVDNLLFAGDDLVVLDWQTVGWGQVMFDVAYLFGTSVGPAQRRVAEREEIRRHVDELGEHGVSWTFDEAWEAYRQAAFAVLLMLVPPIASVKSNGRMEAMYRRLLASGARMALDLDALDLLTE</sequence>
<accession>A0A558A121</accession>
<gene>
    <name evidence="2" type="ORF">FNH06_29445</name>
</gene>
<dbReference type="InterPro" id="IPR002575">
    <property type="entry name" value="Aminoglycoside_PTrfase"/>
</dbReference>
<evidence type="ECO:0000313" key="3">
    <source>
        <dbReference type="Proteomes" id="UP000318578"/>
    </source>
</evidence>
<feature type="domain" description="Aminoglycoside phosphotransferase" evidence="1">
    <location>
        <begin position="46"/>
        <end position="246"/>
    </location>
</feature>
<dbReference type="SUPFAM" id="SSF56112">
    <property type="entry name" value="Protein kinase-like (PK-like)"/>
    <property type="match status" value="1"/>
</dbReference>
<dbReference type="RefSeq" id="WP_144643202.1">
    <property type="nucleotide sequence ID" value="NZ_BNAX01000006.1"/>
</dbReference>
<dbReference type="EMBL" id="VJZA01000069">
    <property type="protein sequence ID" value="TVT17950.1"/>
    <property type="molecule type" value="Genomic_DNA"/>
</dbReference>
<keyword evidence="3" id="KW-1185">Reference proteome</keyword>
<evidence type="ECO:0000313" key="2">
    <source>
        <dbReference type="EMBL" id="TVT17950.1"/>
    </source>
</evidence>
<dbReference type="Pfam" id="PF01636">
    <property type="entry name" value="APH"/>
    <property type="match status" value="1"/>
</dbReference>
<keyword evidence="2" id="KW-0808">Transferase</keyword>
<name>A0A558A121_9PSEU</name>
<dbReference type="InterPro" id="IPR011009">
    <property type="entry name" value="Kinase-like_dom_sf"/>
</dbReference>
<comment type="caution">
    <text evidence="2">The sequence shown here is derived from an EMBL/GenBank/DDBJ whole genome shotgun (WGS) entry which is preliminary data.</text>
</comment>
<organism evidence="2 3">
    <name type="scientific">Amycolatopsis acidiphila</name>
    <dbReference type="NCBI Taxonomy" id="715473"/>
    <lineage>
        <taxon>Bacteria</taxon>
        <taxon>Bacillati</taxon>
        <taxon>Actinomycetota</taxon>
        <taxon>Actinomycetes</taxon>
        <taxon>Pseudonocardiales</taxon>
        <taxon>Pseudonocardiaceae</taxon>
        <taxon>Amycolatopsis</taxon>
    </lineage>
</organism>
<proteinExistence type="predicted"/>
<evidence type="ECO:0000259" key="1">
    <source>
        <dbReference type="Pfam" id="PF01636"/>
    </source>
</evidence>
<reference evidence="2 3" key="1">
    <citation type="submission" date="2019-07" db="EMBL/GenBank/DDBJ databases">
        <title>New species of Amycolatopsis and Streptomyces.</title>
        <authorList>
            <person name="Duangmal K."/>
            <person name="Teo W.F.A."/>
            <person name="Lipun K."/>
        </authorList>
    </citation>
    <scope>NUCLEOTIDE SEQUENCE [LARGE SCALE GENOMIC DNA]</scope>
    <source>
        <strain evidence="2 3">JCM 30562</strain>
    </source>
</reference>
<dbReference type="Proteomes" id="UP000318578">
    <property type="component" value="Unassembled WGS sequence"/>
</dbReference>
<dbReference type="AlphaFoldDB" id="A0A558A121"/>
<dbReference type="PANTHER" id="PTHR23020:SF41">
    <property type="entry name" value="AMINOGLYCOSIDE PHOSPHOTRANSFERASE DOMAIN-CONTAINING PROTEIN"/>
    <property type="match status" value="1"/>
</dbReference>
<dbReference type="GO" id="GO:0016740">
    <property type="term" value="F:transferase activity"/>
    <property type="evidence" value="ECO:0007669"/>
    <property type="project" value="UniProtKB-KW"/>
</dbReference>
<dbReference type="Gene3D" id="3.90.1200.10">
    <property type="match status" value="1"/>
</dbReference>
<dbReference type="OrthoDB" id="115252at2"/>